<dbReference type="GO" id="GO:0046872">
    <property type="term" value="F:metal ion binding"/>
    <property type="evidence" value="ECO:0007669"/>
    <property type="project" value="UniProtKB-KW"/>
</dbReference>
<protein>
    <submittedName>
        <fullName evidence="3">HAD-IA family hydrolase</fullName>
    </submittedName>
</protein>
<sequence>TNWDVGIGEQLERAGLAPYLSAIVSSAETGAEKPDPRVFEEALKRVGVQPERAIHIGDDEADQAGALAAGVAFEPPPLATLPARLGL</sequence>
<organism evidence="3 4">
    <name type="scientific">Escherichia marmotae</name>
    <dbReference type="NCBI Taxonomy" id="1499973"/>
    <lineage>
        <taxon>Bacteria</taxon>
        <taxon>Pseudomonadati</taxon>
        <taxon>Pseudomonadota</taxon>
        <taxon>Gammaproteobacteria</taxon>
        <taxon>Enterobacterales</taxon>
        <taxon>Enterobacteriaceae</taxon>
        <taxon>Escherichia</taxon>
    </lineage>
</organism>
<proteinExistence type="predicted"/>
<accession>A0AAW5N0I8</accession>
<dbReference type="PANTHER" id="PTHR46649">
    <property type="match status" value="1"/>
</dbReference>
<keyword evidence="2" id="KW-0460">Magnesium</keyword>
<keyword evidence="3" id="KW-0378">Hydrolase</keyword>
<name>A0AAW5N0I8_9ESCH</name>
<reference evidence="3" key="1">
    <citation type="submission" date="2022-07" db="EMBL/GenBank/DDBJ databases">
        <title>Diversity of ethanolamine utilization by human commensal Escherichia coli.</title>
        <authorList>
            <person name="Jubelin G."/>
        </authorList>
    </citation>
    <scope>NUCLEOTIDE SEQUENCE</scope>
    <source>
        <strain evidence="3">S1</strain>
    </source>
</reference>
<evidence type="ECO:0000313" key="4">
    <source>
        <dbReference type="Proteomes" id="UP001206878"/>
    </source>
</evidence>
<evidence type="ECO:0000313" key="3">
    <source>
        <dbReference type="EMBL" id="MCR6678943.1"/>
    </source>
</evidence>
<dbReference type="InterPro" id="IPR041492">
    <property type="entry name" value="HAD_2"/>
</dbReference>
<evidence type="ECO:0000256" key="2">
    <source>
        <dbReference type="ARBA" id="ARBA00022842"/>
    </source>
</evidence>
<dbReference type="InterPro" id="IPR023214">
    <property type="entry name" value="HAD_sf"/>
</dbReference>
<dbReference type="Pfam" id="PF13419">
    <property type="entry name" value="HAD_2"/>
    <property type="match status" value="1"/>
</dbReference>
<feature type="non-terminal residue" evidence="3">
    <location>
        <position position="1"/>
    </location>
</feature>
<evidence type="ECO:0000256" key="1">
    <source>
        <dbReference type="ARBA" id="ARBA00022723"/>
    </source>
</evidence>
<dbReference type="EMBL" id="JANPXH010000617">
    <property type="protein sequence ID" value="MCR6678943.1"/>
    <property type="molecule type" value="Genomic_DNA"/>
</dbReference>
<comment type="caution">
    <text evidence="3">The sequence shown here is derived from an EMBL/GenBank/DDBJ whole genome shotgun (WGS) entry which is preliminary data.</text>
</comment>
<dbReference type="AlphaFoldDB" id="A0AAW5N0I8"/>
<dbReference type="NCBIfam" id="TIGR01509">
    <property type="entry name" value="HAD-SF-IA-v3"/>
    <property type="match status" value="1"/>
</dbReference>
<keyword evidence="1" id="KW-0479">Metal-binding</keyword>
<dbReference type="PANTHER" id="PTHR46649:SF4">
    <property type="entry name" value="HALOACID DEHALOGENASE-LIKE HYDROLASE (HAD) SUPERFAMILY PROTEIN"/>
    <property type="match status" value="1"/>
</dbReference>
<dbReference type="Gene3D" id="3.40.50.1000">
    <property type="entry name" value="HAD superfamily/HAD-like"/>
    <property type="match status" value="1"/>
</dbReference>
<dbReference type="SUPFAM" id="SSF56784">
    <property type="entry name" value="HAD-like"/>
    <property type="match status" value="1"/>
</dbReference>
<dbReference type="GO" id="GO:0016787">
    <property type="term" value="F:hydrolase activity"/>
    <property type="evidence" value="ECO:0007669"/>
    <property type="project" value="UniProtKB-KW"/>
</dbReference>
<dbReference type="InterPro" id="IPR036412">
    <property type="entry name" value="HAD-like_sf"/>
</dbReference>
<dbReference type="InterPro" id="IPR006439">
    <property type="entry name" value="HAD-SF_hydro_IA"/>
</dbReference>
<dbReference type="NCBIfam" id="TIGR01549">
    <property type="entry name" value="HAD-SF-IA-v1"/>
    <property type="match status" value="1"/>
</dbReference>
<gene>
    <name evidence="3" type="ORF">NVV43_25940</name>
</gene>
<dbReference type="Proteomes" id="UP001206878">
    <property type="component" value="Unassembled WGS sequence"/>
</dbReference>